<keyword evidence="2 8" id="KW-0963">Cytoplasm</keyword>
<dbReference type="GO" id="GO:0000428">
    <property type="term" value="C:DNA-directed RNA polymerase complex"/>
    <property type="evidence" value="ECO:0007669"/>
    <property type="project" value="UniProtKB-KW"/>
</dbReference>
<comment type="cofactor">
    <cofactor evidence="8">
        <name>Zn(2+)</name>
        <dbReference type="ChEBI" id="CHEBI:29105"/>
    </cofactor>
    <text evidence="8">Binds 1 zinc ion.</text>
</comment>
<accession>A0A7C1P196</accession>
<keyword evidence="3 8" id="KW-0808">Transferase</keyword>
<comment type="catalytic activity">
    <reaction evidence="8">
        <text>RNA(n) + a ribonucleoside 5'-triphosphate = RNA(n+1) + diphosphate</text>
        <dbReference type="Rhea" id="RHEA:21248"/>
        <dbReference type="Rhea" id="RHEA-COMP:14527"/>
        <dbReference type="Rhea" id="RHEA-COMP:17342"/>
        <dbReference type="ChEBI" id="CHEBI:33019"/>
        <dbReference type="ChEBI" id="CHEBI:61557"/>
        <dbReference type="ChEBI" id="CHEBI:140395"/>
        <dbReference type="EC" id="2.7.7.6"/>
    </reaction>
</comment>
<dbReference type="EC" id="2.7.7.6" evidence="8"/>
<evidence type="ECO:0000313" key="10">
    <source>
        <dbReference type="EMBL" id="HHP05850.1"/>
    </source>
</evidence>
<feature type="binding site" evidence="8">
    <location>
        <position position="33"/>
    </location>
    <ligand>
        <name>Zn(2+)</name>
        <dbReference type="ChEBI" id="CHEBI:29105"/>
    </ligand>
</feature>
<evidence type="ECO:0000256" key="4">
    <source>
        <dbReference type="ARBA" id="ARBA00022695"/>
    </source>
</evidence>
<evidence type="ECO:0000256" key="3">
    <source>
        <dbReference type="ARBA" id="ARBA00022679"/>
    </source>
</evidence>
<name>A0A7C1P196_THEPE</name>
<dbReference type="GO" id="GO:0006351">
    <property type="term" value="P:DNA-templated transcription"/>
    <property type="evidence" value="ECO:0007669"/>
    <property type="project" value="UniProtKB-UniRule"/>
</dbReference>
<comment type="similarity">
    <text evidence="8">Belongs to the archaeal Rpo12/eukaryotic RPC10 RNA polymerase subunit family.</text>
</comment>
<dbReference type="GO" id="GO:0003899">
    <property type="term" value="F:DNA-directed RNA polymerase activity"/>
    <property type="evidence" value="ECO:0007669"/>
    <property type="project" value="UniProtKB-UniRule"/>
</dbReference>
<gene>
    <name evidence="8" type="primary">rpo12</name>
    <name evidence="8" type="synonym">rpoP</name>
    <name evidence="10" type="ORF">ENM88_08945</name>
    <name evidence="9" type="ORF">ENP77_02685</name>
</gene>
<protein>
    <recommendedName>
        <fullName evidence="8">DNA-directed RNA polymerase subunit Rpo12</fullName>
        <ecNumber evidence="8">2.7.7.6</ecNumber>
    </recommendedName>
    <alternativeName>
        <fullName evidence="8">DNA-directed RNA polymerase subunit P</fullName>
    </alternativeName>
</protein>
<dbReference type="GO" id="GO:0005737">
    <property type="term" value="C:cytoplasm"/>
    <property type="evidence" value="ECO:0007669"/>
    <property type="project" value="UniProtKB-SubCell"/>
</dbReference>
<evidence type="ECO:0000256" key="7">
    <source>
        <dbReference type="ARBA" id="ARBA00023163"/>
    </source>
</evidence>
<dbReference type="EMBL" id="DSKP01000093">
    <property type="protein sequence ID" value="HEB48686.1"/>
    <property type="molecule type" value="Genomic_DNA"/>
</dbReference>
<evidence type="ECO:0000256" key="1">
    <source>
        <dbReference type="ARBA" id="ARBA00022478"/>
    </source>
</evidence>
<dbReference type="HAMAP" id="MF_00615">
    <property type="entry name" value="RNApol_arch_Rpo12"/>
    <property type="match status" value="1"/>
</dbReference>
<comment type="subunit">
    <text evidence="8">Part of the RNA polymerase complex.</text>
</comment>
<dbReference type="EMBL" id="DRZM01000241">
    <property type="protein sequence ID" value="HHP05850.1"/>
    <property type="molecule type" value="Genomic_DNA"/>
</dbReference>
<evidence type="ECO:0000256" key="2">
    <source>
        <dbReference type="ARBA" id="ARBA00022490"/>
    </source>
</evidence>
<dbReference type="InterPro" id="IPR006591">
    <property type="entry name" value="RNAP_P/RPABC4"/>
</dbReference>
<comment type="caution">
    <text evidence="9">The sequence shown here is derived from an EMBL/GenBank/DDBJ whole genome shotgun (WGS) entry which is preliminary data.</text>
</comment>
<dbReference type="SMART" id="SM00659">
    <property type="entry name" value="RPOLCX"/>
    <property type="match status" value="1"/>
</dbReference>
<keyword evidence="7 8" id="KW-0804">Transcription</keyword>
<dbReference type="GO" id="GO:0008270">
    <property type="term" value="F:zinc ion binding"/>
    <property type="evidence" value="ECO:0007669"/>
    <property type="project" value="UniProtKB-UniRule"/>
</dbReference>
<comment type="subcellular location">
    <subcellularLocation>
        <location evidence="8">Cytoplasm</location>
    </subcellularLocation>
</comment>
<dbReference type="SUPFAM" id="SSF63393">
    <property type="entry name" value="RNA polymerase subunits"/>
    <property type="match status" value="1"/>
</dbReference>
<keyword evidence="5 8" id="KW-0479">Metal-binding</keyword>
<keyword evidence="6 8" id="KW-0862">Zinc</keyword>
<keyword evidence="1 8" id="KW-0240">DNA-directed RNA polymerase</keyword>
<dbReference type="GO" id="GO:0003677">
    <property type="term" value="F:DNA binding"/>
    <property type="evidence" value="ECO:0007669"/>
    <property type="project" value="InterPro"/>
</dbReference>
<feature type="binding site" evidence="8">
    <location>
        <position position="16"/>
    </location>
    <ligand>
        <name>Zn(2+)</name>
        <dbReference type="ChEBI" id="CHEBI:29105"/>
    </ligand>
</feature>
<evidence type="ECO:0000256" key="6">
    <source>
        <dbReference type="ARBA" id="ARBA00022833"/>
    </source>
</evidence>
<dbReference type="InterPro" id="IPR023464">
    <property type="entry name" value="Rpo12"/>
</dbReference>
<dbReference type="InterPro" id="IPR029040">
    <property type="entry name" value="RPABC4/Spt4"/>
</dbReference>
<comment type="function">
    <text evidence="8">DNA-dependent RNA polymerase (RNAP) catalyzes the transcription of DNA into RNA using the four ribonucleoside triphosphates as substrates.</text>
</comment>
<dbReference type="Gene3D" id="2.20.28.30">
    <property type="entry name" value="RNA polymerase ii, chain L"/>
    <property type="match status" value="1"/>
</dbReference>
<feature type="binding site" evidence="8">
    <location>
        <position position="36"/>
    </location>
    <ligand>
        <name>Zn(2+)</name>
        <dbReference type="ChEBI" id="CHEBI:29105"/>
    </ligand>
</feature>
<dbReference type="AlphaFoldDB" id="A0A7C1P196"/>
<proteinExistence type="inferred from homology"/>
<evidence type="ECO:0000256" key="8">
    <source>
        <dbReference type="HAMAP-Rule" id="MF_00615"/>
    </source>
</evidence>
<evidence type="ECO:0000256" key="5">
    <source>
        <dbReference type="ARBA" id="ARBA00022723"/>
    </source>
</evidence>
<reference evidence="9" key="1">
    <citation type="journal article" date="2020" name="mSystems">
        <title>Genome- and Community-Level Interaction Insights into Carbon Utilization and Element Cycling Functions of Hydrothermarchaeota in Hydrothermal Sediment.</title>
        <authorList>
            <person name="Zhou Z."/>
            <person name="Liu Y."/>
            <person name="Xu W."/>
            <person name="Pan J."/>
            <person name="Luo Z.H."/>
            <person name="Li M."/>
        </authorList>
    </citation>
    <scope>NUCLEOTIDE SEQUENCE [LARGE SCALE GENOMIC DNA]</scope>
    <source>
        <strain evidence="10">SpSt-1125</strain>
        <strain evidence="9">SpSt-25</strain>
    </source>
</reference>
<evidence type="ECO:0000313" key="9">
    <source>
        <dbReference type="EMBL" id="HEB48686.1"/>
    </source>
</evidence>
<organism evidence="9">
    <name type="scientific">Thermofilum pendens</name>
    <dbReference type="NCBI Taxonomy" id="2269"/>
    <lineage>
        <taxon>Archaea</taxon>
        <taxon>Thermoproteota</taxon>
        <taxon>Thermoprotei</taxon>
        <taxon>Thermofilales</taxon>
        <taxon>Thermofilaceae</taxon>
        <taxon>Thermofilum</taxon>
    </lineage>
</organism>
<sequence length="55" mass="6356">MGFSLEDEKVYRCLRCGSVFSKREQEILPGFRCPHCGFKIVEKVRPSAPKRVRAL</sequence>
<keyword evidence="4 8" id="KW-0548">Nucleotidyltransferase</keyword>